<dbReference type="RefSeq" id="XP_067544813.1">
    <property type="nucleotide sequence ID" value="XM_067689281.1"/>
</dbReference>
<protein>
    <submittedName>
        <fullName evidence="1">Uncharacterized protein</fullName>
    </submittedName>
</protein>
<dbReference type="VEuPathDB" id="MicrosporidiaDB:NEDG_01863"/>
<dbReference type="GeneID" id="93648213"/>
<keyword evidence="2" id="KW-1185">Reference proteome</keyword>
<dbReference type="InterPro" id="IPR013083">
    <property type="entry name" value="Znf_RING/FYVE/PHD"/>
</dbReference>
<proteinExistence type="predicted"/>
<organism evidence="1 2">
    <name type="scientific">Nematocida displodere</name>
    <dbReference type="NCBI Taxonomy" id="1805483"/>
    <lineage>
        <taxon>Eukaryota</taxon>
        <taxon>Fungi</taxon>
        <taxon>Fungi incertae sedis</taxon>
        <taxon>Microsporidia</taxon>
        <taxon>Nematocida</taxon>
    </lineage>
</organism>
<dbReference type="Gene3D" id="3.30.40.10">
    <property type="entry name" value="Zinc/RING finger domain, C3HC4 (zinc finger)"/>
    <property type="match status" value="1"/>
</dbReference>
<accession>A0A177EJC6</accession>
<evidence type="ECO:0000313" key="2">
    <source>
        <dbReference type="Proteomes" id="UP000185944"/>
    </source>
</evidence>
<gene>
    <name evidence="1" type="ORF">NEDG_01863</name>
</gene>
<evidence type="ECO:0000313" key="1">
    <source>
        <dbReference type="EMBL" id="OAG31089.1"/>
    </source>
</evidence>
<reference evidence="1 2" key="1">
    <citation type="submission" date="2016-02" db="EMBL/GenBank/DDBJ databases">
        <title>Discovery of a natural microsporidian pathogen with a broad tissue tropism in Caenorhabditis elegans.</title>
        <authorList>
            <person name="Luallen R.J."/>
            <person name="Reinke A.W."/>
            <person name="Tong L."/>
            <person name="Botts M.R."/>
            <person name="Felix M.-A."/>
            <person name="Troemel E.R."/>
        </authorList>
    </citation>
    <scope>NUCLEOTIDE SEQUENCE [LARGE SCALE GENOMIC DNA]</scope>
    <source>
        <strain evidence="1 2">JUm2807</strain>
    </source>
</reference>
<sequence>MRHQNRPVWVFEIKKFACAVIAMVLVFGLLANAAAEVGICHGITLEENKNILDLSGLEEVEKPRSENFAEELTRNKHLVIRVSELENSGAMVQPMNIYALEHMTVQARAGVPISYRVLLAALEHIAGSSIRHSLTFSGINLPAVLGADFLEVAPKATKTLGSLVFDGCNQLLIESVLKKFSFSGNLALVLKNTDSLSNLDVLEHLELVTPPLGMLGRKVSLKLANLPKLTSYISKRPRPIYFDRISITEVASEINTAAALYRKNLFTSQPIHILELAYPVFADLVENSILGQLVVRNLVLVDIPSVEALVALKEANPTELGDIGAKGVNLAFGPGALITINVFETTMDLVLRLGSGVESVALKGQEAPNLYEDLSKVQIWPFNRYQTATRKIAINNLVSIGSDVSKTFFINGLSEARSVTETPDLLVIPRLLYQSWQDKTIRSKISNPDQFAKLFEVHSTYNLKPNNTPEECSVCLNEITTSGFAHQDTIVLPYVAIFKCKHTICLECCMKAILQENHVKKDLRLLPEDLHNVEHGLPSGSTACIFNYTCVSCRQKLTSIHNIYLLEHSLENDNSVVVYHLSTSICDDLAKGIFSHHYSKYPTVQFIRV</sequence>
<name>A0A177EJC6_9MICR</name>
<dbReference type="AlphaFoldDB" id="A0A177EJC6"/>
<comment type="caution">
    <text evidence="1">The sequence shown here is derived from an EMBL/GenBank/DDBJ whole genome shotgun (WGS) entry which is preliminary data.</text>
</comment>
<dbReference type="Proteomes" id="UP000185944">
    <property type="component" value="Unassembled WGS sequence"/>
</dbReference>
<dbReference type="EMBL" id="LTDL01000022">
    <property type="protein sequence ID" value="OAG31089.1"/>
    <property type="molecule type" value="Genomic_DNA"/>
</dbReference>